<evidence type="ECO:0000313" key="3">
    <source>
        <dbReference type="Proteomes" id="UP000593571"/>
    </source>
</evidence>
<proteinExistence type="predicted"/>
<evidence type="ECO:0000256" key="1">
    <source>
        <dbReference type="SAM" id="MobiDB-lite"/>
    </source>
</evidence>
<evidence type="ECO:0000313" key="2">
    <source>
        <dbReference type="EMBL" id="KAF6506260.1"/>
    </source>
</evidence>
<feature type="region of interest" description="Disordered" evidence="1">
    <location>
        <begin position="39"/>
        <end position="70"/>
    </location>
</feature>
<feature type="compositionally biased region" description="Low complexity" evidence="1">
    <location>
        <begin position="45"/>
        <end position="65"/>
    </location>
</feature>
<sequence length="206" mass="22267">MLASSLSRLHARFPAWLGRPAGMRCCVVNCARVTPEQIRPREGGPRATPRPCVPARRARSPSRGPCLPVAGGARGAQGPLLLPSMSLGRPQRAPGWPGPGRVREVSVATKASWAGEPRERSLQLLWQLPCPPPGRVCPKRAWERRTLSSPTAQGHSRLKGGRPHPGPGVSERVKLEMHLAGRPPPRFPTGGPFGWALCSSRWPDPN</sequence>
<keyword evidence="3" id="KW-1185">Reference proteome</keyword>
<dbReference type="Proteomes" id="UP000593571">
    <property type="component" value="Unassembled WGS sequence"/>
</dbReference>
<comment type="caution">
    <text evidence="2">The sequence shown here is derived from an EMBL/GenBank/DDBJ whole genome shotgun (WGS) entry which is preliminary data.</text>
</comment>
<dbReference type="AlphaFoldDB" id="A0A7J8KBN0"/>
<feature type="region of interest" description="Disordered" evidence="1">
    <location>
        <begin position="146"/>
        <end position="206"/>
    </location>
</feature>
<name>A0A7J8KBN0_ROUAE</name>
<accession>A0A7J8KBN0</accession>
<protein>
    <submittedName>
        <fullName evidence="2">Uncharacterized protein</fullName>
    </submittedName>
</protein>
<reference evidence="2 3" key="1">
    <citation type="journal article" date="2020" name="Nature">
        <title>Six reference-quality genomes reveal evolution of bat adaptations.</title>
        <authorList>
            <person name="Jebb D."/>
            <person name="Huang Z."/>
            <person name="Pippel M."/>
            <person name="Hughes G.M."/>
            <person name="Lavrichenko K."/>
            <person name="Devanna P."/>
            <person name="Winkler S."/>
            <person name="Jermiin L.S."/>
            <person name="Skirmuntt E.C."/>
            <person name="Katzourakis A."/>
            <person name="Burkitt-Gray L."/>
            <person name="Ray D.A."/>
            <person name="Sullivan K.A.M."/>
            <person name="Roscito J.G."/>
            <person name="Kirilenko B.M."/>
            <person name="Davalos L.M."/>
            <person name="Corthals A.P."/>
            <person name="Power M.L."/>
            <person name="Jones G."/>
            <person name="Ransome R.D."/>
            <person name="Dechmann D.K.N."/>
            <person name="Locatelli A.G."/>
            <person name="Puechmaille S.J."/>
            <person name="Fedrigo O."/>
            <person name="Jarvis E.D."/>
            <person name="Hiller M."/>
            <person name="Vernes S.C."/>
            <person name="Myers E.W."/>
            <person name="Teeling E.C."/>
        </authorList>
    </citation>
    <scope>NUCLEOTIDE SEQUENCE [LARGE SCALE GENOMIC DNA]</scope>
    <source>
        <strain evidence="2">MRouAeg1</strain>
        <tissue evidence="2">Muscle</tissue>
    </source>
</reference>
<dbReference type="EMBL" id="JACASE010000001">
    <property type="protein sequence ID" value="KAF6506260.1"/>
    <property type="molecule type" value="Genomic_DNA"/>
</dbReference>
<gene>
    <name evidence="2" type="ORF">HJG63_008046</name>
</gene>
<organism evidence="2 3">
    <name type="scientific">Rousettus aegyptiacus</name>
    <name type="common">Egyptian fruit bat</name>
    <name type="synonym">Pteropus aegyptiacus</name>
    <dbReference type="NCBI Taxonomy" id="9407"/>
    <lineage>
        <taxon>Eukaryota</taxon>
        <taxon>Metazoa</taxon>
        <taxon>Chordata</taxon>
        <taxon>Craniata</taxon>
        <taxon>Vertebrata</taxon>
        <taxon>Euteleostomi</taxon>
        <taxon>Mammalia</taxon>
        <taxon>Eutheria</taxon>
        <taxon>Laurasiatheria</taxon>
        <taxon>Chiroptera</taxon>
        <taxon>Yinpterochiroptera</taxon>
        <taxon>Pteropodoidea</taxon>
        <taxon>Pteropodidae</taxon>
        <taxon>Rousettinae</taxon>
        <taxon>Rousettus</taxon>
    </lineage>
</organism>